<evidence type="ECO:0000256" key="5">
    <source>
        <dbReference type="ARBA" id="ARBA00023136"/>
    </source>
</evidence>
<feature type="transmembrane region" description="Helical" evidence="6">
    <location>
        <begin position="208"/>
        <end position="228"/>
    </location>
</feature>
<feature type="transmembrane region" description="Helical" evidence="6">
    <location>
        <begin position="6"/>
        <end position="25"/>
    </location>
</feature>
<evidence type="ECO:0000256" key="1">
    <source>
        <dbReference type="ARBA" id="ARBA00004651"/>
    </source>
</evidence>
<dbReference type="Pfam" id="PF04172">
    <property type="entry name" value="LrgB"/>
    <property type="match status" value="1"/>
</dbReference>
<name>A0A1G8EQN9_9BACI</name>
<dbReference type="OrthoDB" id="9811701at2"/>
<dbReference type="AlphaFoldDB" id="A0A1G8EQN9"/>
<feature type="transmembrane region" description="Helical" evidence="6">
    <location>
        <begin position="60"/>
        <end position="80"/>
    </location>
</feature>
<protein>
    <submittedName>
        <fullName evidence="7">TIGR00659 family protein</fullName>
    </submittedName>
</protein>
<gene>
    <name evidence="7" type="ORF">SAMN05216352_102338</name>
</gene>
<evidence type="ECO:0000256" key="4">
    <source>
        <dbReference type="ARBA" id="ARBA00022989"/>
    </source>
</evidence>
<dbReference type="EMBL" id="FNDU01000002">
    <property type="protein sequence ID" value="SDH72184.1"/>
    <property type="molecule type" value="Genomic_DNA"/>
</dbReference>
<dbReference type="RefSeq" id="WP_091581601.1">
    <property type="nucleotide sequence ID" value="NZ_FNDU01000002.1"/>
</dbReference>
<accession>A0A1G8EQN9</accession>
<keyword evidence="3 6" id="KW-0812">Transmembrane</keyword>
<dbReference type="GO" id="GO:0005886">
    <property type="term" value="C:plasma membrane"/>
    <property type="evidence" value="ECO:0007669"/>
    <property type="project" value="UniProtKB-SubCell"/>
</dbReference>
<proteinExistence type="predicted"/>
<evidence type="ECO:0000256" key="3">
    <source>
        <dbReference type="ARBA" id="ARBA00022692"/>
    </source>
</evidence>
<evidence type="ECO:0000313" key="7">
    <source>
        <dbReference type="EMBL" id="SDH72184.1"/>
    </source>
</evidence>
<feature type="transmembrane region" description="Helical" evidence="6">
    <location>
        <begin position="148"/>
        <end position="168"/>
    </location>
</feature>
<dbReference type="Proteomes" id="UP000199017">
    <property type="component" value="Unassembled WGS sequence"/>
</dbReference>
<feature type="transmembrane region" description="Helical" evidence="6">
    <location>
        <begin position="89"/>
        <end position="111"/>
    </location>
</feature>
<keyword evidence="2" id="KW-1003">Cell membrane</keyword>
<feature type="transmembrane region" description="Helical" evidence="6">
    <location>
        <begin position="32"/>
        <end position="54"/>
    </location>
</feature>
<keyword evidence="5 6" id="KW-0472">Membrane</keyword>
<keyword evidence="4 6" id="KW-1133">Transmembrane helix</keyword>
<reference evidence="7 8" key="1">
    <citation type="submission" date="2016-10" db="EMBL/GenBank/DDBJ databases">
        <authorList>
            <person name="de Groot N.N."/>
        </authorList>
    </citation>
    <scope>NUCLEOTIDE SEQUENCE [LARGE SCALE GENOMIC DNA]</scope>
    <source>
        <strain evidence="8">P4B,CCM 7963,CECT 7998,DSM 25260,IBRC-M 10614,KCTC 13821</strain>
    </source>
</reference>
<keyword evidence="8" id="KW-1185">Reference proteome</keyword>
<evidence type="ECO:0000256" key="6">
    <source>
        <dbReference type="SAM" id="Phobius"/>
    </source>
</evidence>
<sequence>MINWAAAVLAAAGTVLVYIGARKFYQRFSYPITLPIVTGTVVIIVVLLSTGISYETYMLGGRWIEHLLGPAVVALAYPLYKQREMLKTYFFPLLVSVTVGAFAGVLSGYYLSRLAGVEQALIASVLPKSVTTPVAMEVAASIGGPPPLAAVFVMVAGIGGVVIAPYLFKCCKINHVLAKGIGIGSASHAIGTAKALENSEKEGAASSVAMTLSAVIVSIIIPLLALLFF</sequence>
<dbReference type="STRING" id="930129.SAMN05216352_102338"/>
<organism evidence="7 8">
    <name type="scientific">Alteribacillus bidgolensis</name>
    <dbReference type="NCBI Taxonomy" id="930129"/>
    <lineage>
        <taxon>Bacteria</taxon>
        <taxon>Bacillati</taxon>
        <taxon>Bacillota</taxon>
        <taxon>Bacilli</taxon>
        <taxon>Bacillales</taxon>
        <taxon>Bacillaceae</taxon>
        <taxon>Alteribacillus</taxon>
    </lineage>
</organism>
<dbReference type="PANTHER" id="PTHR30249">
    <property type="entry name" value="PUTATIVE SEROTONIN TRANSPORTER"/>
    <property type="match status" value="1"/>
</dbReference>
<evidence type="ECO:0000256" key="2">
    <source>
        <dbReference type="ARBA" id="ARBA00022475"/>
    </source>
</evidence>
<dbReference type="PANTHER" id="PTHR30249:SF17">
    <property type="entry name" value="HOLIN-LIKE PROTEIN CIDB"/>
    <property type="match status" value="1"/>
</dbReference>
<comment type="subcellular location">
    <subcellularLocation>
        <location evidence="1">Cell membrane</location>
        <topology evidence="1">Multi-pass membrane protein</topology>
    </subcellularLocation>
</comment>
<evidence type="ECO:0000313" key="8">
    <source>
        <dbReference type="Proteomes" id="UP000199017"/>
    </source>
</evidence>
<dbReference type="InterPro" id="IPR007300">
    <property type="entry name" value="CidB/LrgB"/>
</dbReference>